<dbReference type="Gene3D" id="3.30.300.30">
    <property type="match status" value="1"/>
</dbReference>
<dbReference type="Pfam" id="PF13193">
    <property type="entry name" value="AMP-binding_C"/>
    <property type="match status" value="1"/>
</dbReference>
<evidence type="ECO:0000313" key="6">
    <source>
        <dbReference type="Proteomes" id="UP001500621"/>
    </source>
</evidence>
<dbReference type="SUPFAM" id="SSF56801">
    <property type="entry name" value="Acetyl-CoA synthetase-like"/>
    <property type="match status" value="1"/>
</dbReference>
<dbReference type="InterPro" id="IPR000873">
    <property type="entry name" value="AMP-dep_synth/lig_dom"/>
</dbReference>
<keyword evidence="2" id="KW-0436">Ligase</keyword>
<dbReference type="InterPro" id="IPR025110">
    <property type="entry name" value="AMP-bd_C"/>
</dbReference>
<dbReference type="EMBL" id="BAABIM010000001">
    <property type="protein sequence ID" value="GAA4672706.1"/>
    <property type="molecule type" value="Genomic_DNA"/>
</dbReference>
<evidence type="ECO:0008006" key="7">
    <source>
        <dbReference type="Google" id="ProtNLM"/>
    </source>
</evidence>
<dbReference type="PROSITE" id="PS00455">
    <property type="entry name" value="AMP_BINDING"/>
    <property type="match status" value="1"/>
</dbReference>
<proteinExistence type="inferred from homology"/>
<dbReference type="InterPro" id="IPR042099">
    <property type="entry name" value="ANL_N_sf"/>
</dbReference>
<evidence type="ECO:0000313" key="5">
    <source>
        <dbReference type="EMBL" id="GAA4672706.1"/>
    </source>
</evidence>
<name>A0ABP8VV16_9ACTN</name>
<dbReference type="PANTHER" id="PTHR43201:SF5">
    <property type="entry name" value="MEDIUM-CHAIN ACYL-COA LIGASE ACSF2, MITOCHONDRIAL"/>
    <property type="match status" value="1"/>
</dbReference>
<dbReference type="RefSeq" id="WP_345262691.1">
    <property type="nucleotide sequence ID" value="NZ_BAABIM010000001.1"/>
</dbReference>
<dbReference type="Proteomes" id="UP001500621">
    <property type="component" value="Unassembled WGS sequence"/>
</dbReference>
<comment type="similarity">
    <text evidence="1">Belongs to the ATP-dependent AMP-binding enzyme family.</text>
</comment>
<comment type="caution">
    <text evidence="5">The sequence shown here is derived from an EMBL/GenBank/DDBJ whole genome shotgun (WGS) entry which is preliminary data.</text>
</comment>
<sequence length="461" mass="48883">MIELVARAAAAHPERVAVLTHTCSLTYASLLSRARSVAAALRSAGVERFAVVDVEAEVVLPLLAGASLAGAEACVYPPSEAAEIGALAERFEHNVLVSDRVDLAGLAASDAVEVVPTGAWLTGSLESDDSGDALPSSRPHLVLTTGTTGLPRGVRHDWSRLVRGVERVQQVQDTDDDQRWLLAYGLHQFAGLQIVQHVAAAATTLVAPAPRRPIEGLEAMRALGVTHASATPTYWRFLLAQLRSDGGSVPALRQVTLGGEAVPEPLLGQLRDTFPEARISQIYAASEFGSSGSMRDTRAGLSVDVLERGEDAPVDMRIVDGELWVRSATGMLGYHGEPPVDPDAWRPTGDLVEVVGDRVEFRGRSSEIINVGGVKVHPLPVEERVGAVPGVDVARVWGRPNRLTGSIVALEVVAAPGADHEQLRAAIKEACADLPAAARPRSIAFVDQIATLGSKILRREP</sequence>
<accession>A0ABP8VV16</accession>
<feature type="domain" description="AMP-binding enzyme C-terminal" evidence="4">
    <location>
        <begin position="381"/>
        <end position="449"/>
    </location>
</feature>
<feature type="domain" description="AMP-dependent synthetase/ligase" evidence="3">
    <location>
        <begin position="6"/>
        <end position="335"/>
    </location>
</feature>
<organism evidence="5 6">
    <name type="scientific">Nocardioides nanhaiensis</name>
    <dbReference type="NCBI Taxonomy" id="1476871"/>
    <lineage>
        <taxon>Bacteria</taxon>
        <taxon>Bacillati</taxon>
        <taxon>Actinomycetota</taxon>
        <taxon>Actinomycetes</taxon>
        <taxon>Propionibacteriales</taxon>
        <taxon>Nocardioidaceae</taxon>
        <taxon>Nocardioides</taxon>
    </lineage>
</organism>
<evidence type="ECO:0000256" key="2">
    <source>
        <dbReference type="ARBA" id="ARBA00022598"/>
    </source>
</evidence>
<dbReference type="Pfam" id="PF00501">
    <property type="entry name" value="AMP-binding"/>
    <property type="match status" value="1"/>
</dbReference>
<dbReference type="CDD" id="cd04433">
    <property type="entry name" value="AFD_class_I"/>
    <property type="match status" value="1"/>
</dbReference>
<evidence type="ECO:0000256" key="1">
    <source>
        <dbReference type="ARBA" id="ARBA00006432"/>
    </source>
</evidence>
<dbReference type="Gene3D" id="3.40.50.12780">
    <property type="entry name" value="N-terminal domain of ligase-like"/>
    <property type="match status" value="1"/>
</dbReference>
<dbReference type="PANTHER" id="PTHR43201">
    <property type="entry name" value="ACYL-COA SYNTHETASE"/>
    <property type="match status" value="1"/>
</dbReference>
<dbReference type="InterPro" id="IPR045851">
    <property type="entry name" value="AMP-bd_C_sf"/>
</dbReference>
<gene>
    <name evidence="5" type="ORF">GCM10023226_07020</name>
</gene>
<evidence type="ECO:0000259" key="4">
    <source>
        <dbReference type="Pfam" id="PF13193"/>
    </source>
</evidence>
<keyword evidence="6" id="KW-1185">Reference proteome</keyword>
<reference evidence="6" key="1">
    <citation type="journal article" date="2019" name="Int. J. Syst. Evol. Microbiol.">
        <title>The Global Catalogue of Microorganisms (GCM) 10K type strain sequencing project: providing services to taxonomists for standard genome sequencing and annotation.</title>
        <authorList>
            <consortium name="The Broad Institute Genomics Platform"/>
            <consortium name="The Broad Institute Genome Sequencing Center for Infectious Disease"/>
            <person name="Wu L."/>
            <person name="Ma J."/>
        </authorList>
    </citation>
    <scope>NUCLEOTIDE SEQUENCE [LARGE SCALE GENOMIC DNA]</scope>
    <source>
        <strain evidence="6">JCM 18127</strain>
    </source>
</reference>
<evidence type="ECO:0000259" key="3">
    <source>
        <dbReference type="Pfam" id="PF00501"/>
    </source>
</evidence>
<protein>
    <recommendedName>
        <fullName evidence="7">Long-chain fatty acid--CoA ligase</fullName>
    </recommendedName>
</protein>
<dbReference type="InterPro" id="IPR020845">
    <property type="entry name" value="AMP-binding_CS"/>
</dbReference>